<evidence type="ECO:0000313" key="1">
    <source>
        <dbReference type="EMBL" id="EDW50735.1"/>
    </source>
</evidence>
<reference evidence="1 2" key="1">
    <citation type="journal article" date="2007" name="Nature">
        <title>Evolution of genes and genomes on the Drosophila phylogeny.</title>
        <authorList>
            <consortium name="Drosophila 12 Genomes Consortium"/>
            <person name="Clark A.G."/>
            <person name="Eisen M.B."/>
            <person name="Smith D.R."/>
            <person name="Bergman C.M."/>
            <person name="Oliver B."/>
            <person name="Markow T.A."/>
            <person name="Kaufman T.C."/>
            <person name="Kellis M."/>
            <person name="Gelbart W."/>
            <person name="Iyer V.N."/>
            <person name="Pollard D.A."/>
            <person name="Sackton T.B."/>
            <person name="Larracuente A.M."/>
            <person name="Singh N.D."/>
            <person name="Abad J.P."/>
            <person name="Abt D.N."/>
            <person name="Adryan B."/>
            <person name="Aguade M."/>
            <person name="Akashi H."/>
            <person name="Anderson W.W."/>
            <person name="Aquadro C.F."/>
            <person name="Ardell D.H."/>
            <person name="Arguello R."/>
            <person name="Artieri C.G."/>
            <person name="Barbash D.A."/>
            <person name="Barker D."/>
            <person name="Barsanti P."/>
            <person name="Batterham P."/>
            <person name="Batzoglou S."/>
            <person name="Begun D."/>
            <person name="Bhutkar A."/>
            <person name="Blanco E."/>
            <person name="Bosak S.A."/>
            <person name="Bradley R.K."/>
            <person name="Brand A.D."/>
            <person name="Brent M.R."/>
            <person name="Brooks A.N."/>
            <person name="Brown R.H."/>
            <person name="Butlin R.K."/>
            <person name="Caggese C."/>
            <person name="Calvi B.R."/>
            <person name="Bernardo de Carvalho A."/>
            <person name="Caspi A."/>
            <person name="Castrezana S."/>
            <person name="Celniker S.E."/>
            <person name="Chang J.L."/>
            <person name="Chapple C."/>
            <person name="Chatterji S."/>
            <person name="Chinwalla A."/>
            <person name="Civetta A."/>
            <person name="Clifton S.W."/>
            <person name="Comeron J.M."/>
            <person name="Costello J.C."/>
            <person name="Coyne J.A."/>
            <person name="Daub J."/>
            <person name="David R.G."/>
            <person name="Delcher A.L."/>
            <person name="Delehaunty K."/>
            <person name="Do C.B."/>
            <person name="Ebling H."/>
            <person name="Edwards K."/>
            <person name="Eickbush T."/>
            <person name="Evans J.D."/>
            <person name="Filipski A."/>
            <person name="Findeiss S."/>
            <person name="Freyhult E."/>
            <person name="Fulton L."/>
            <person name="Fulton R."/>
            <person name="Garcia A.C."/>
            <person name="Gardiner A."/>
            <person name="Garfield D.A."/>
            <person name="Garvin B.E."/>
            <person name="Gibson G."/>
            <person name="Gilbert D."/>
            <person name="Gnerre S."/>
            <person name="Godfrey J."/>
            <person name="Good R."/>
            <person name="Gotea V."/>
            <person name="Gravely B."/>
            <person name="Greenberg A.J."/>
            <person name="Griffiths-Jones S."/>
            <person name="Gross S."/>
            <person name="Guigo R."/>
            <person name="Gustafson E.A."/>
            <person name="Haerty W."/>
            <person name="Hahn M.W."/>
            <person name="Halligan D.L."/>
            <person name="Halpern A.L."/>
            <person name="Halter G.M."/>
            <person name="Han M.V."/>
            <person name="Heger A."/>
            <person name="Hillier L."/>
            <person name="Hinrichs A.S."/>
            <person name="Holmes I."/>
            <person name="Hoskins R.A."/>
            <person name="Hubisz M.J."/>
            <person name="Hultmark D."/>
            <person name="Huntley M.A."/>
            <person name="Jaffe D.B."/>
            <person name="Jagadeeshan S."/>
            <person name="Jeck W.R."/>
            <person name="Johnson J."/>
            <person name="Jones C.D."/>
            <person name="Jordan W.C."/>
            <person name="Karpen G.H."/>
            <person name="Kataoka E."/>
            <person name="Keightley P.D."/>
            <person name="Kheradpour P."/>
            <person name="Kirkness E.F."/>
            <person name="Koerich L.B."/>
            <person name="Kristiansen K."/>
            <person name="Kudrna D."/>
            <person name="Kulathinal R.J."/>
            <person name="Kumar S."/>
            <person name="Kwok R."/>
            <person name="Lander E."/>
            <person name="Langley C.H."/>
            <person name="Lapoint R."/>
            <person name="Lazzaro B.P."/>
            <person name="Lee S.J."/>
            <person name="Levesque L."/>
            <person name="Li R."/>
            <person name="Lin C.F."/>
            <person name="Lin M.F."/>
            <person name="Lindblad-Toh K."/>
            <person name="Llopart A."/>
            <person name="Long M."/>
            <person name="Low L."/>
            <person name="Lozovsky E."/>
            <person name="Lu J."/>
            <person name="Luo M."/>
            <person name="Machado C.A."/>
            <person name="Makalowski W."/>
            <person name="Marzo M."/>
            <person name="Matsuda M."/>
            <person name="Matzkin L."/>
            <person name="McAllister B."/>
            <person name="McBride C.S."/>
            <person name="McKernan B."/>
            <person name="McKernan K."/>
            <person name="Mendez-Lago M."/>
            <person name="Minx P."/>
            <person name="Mollenhauer M.U."/>
            <person name="Montooth K."/>
            <person name="Mount S.M."/>
            <person name="Mu X."/>
            <person name="Myers E."/>
            <person name="Negre B."/>
            <person name="Newfeld S."/>
            <person name="Nielsen R."/>
            <person name="Noor M.A."/>
            <person name="O'Grady P."/>
            <person name="Pachter L."/>
            <person name="Papaceit M."/>
            <person name="Parisi M.J."/>
            <person name="Parisi M."/>
            <person name="Parts L."/>
            <person name="Pedersen J.S."/>
            <person name="Pesole G."/>
            <person name="Phillippy A.M."/>
            <person name="Ponting C.P."/>
            <person name="Pop M."/>
            <person name="Porcelli D."/>
            <person name="Powell J.R."/>
            <person name="Prohaska S."/>
            <person name="Pruitt K."/>
            <person name="Puig M."/>
            <person name="Quesneville H."/>
            <person name="Ram K.R."/>
            <person name="Rand D."/>
            <person name="Rasmussen M.D."/>
            <person name="Reed L.K."/>
            <person name="Reenan R."/>
            <person name="Reily A."/>
            <person name="Remington K.A."/>
            <person name="Rieger T.T."/>
            <person name="Ritchie M.G."/>
            <person name="Robin C."/>
            <person name="Rogers Y.H."/>
            <person name="Rohde C."/>
            <person name="Rozas J."/>
            <person name="Rubenfield M.J."/>
            <person name="Ruiz A."/>
            <person name="Russo S."/>
            <person name="Salzberg S.L."/>
            <person name="Sanchez-Gracia A."/>
            <person name="Saranga D.J."/>
            <person name="Sato H."/>
            <person name="Schaeffer S.W."/>
            <person name="Schatz M.C."/>
            <person name="Schlenke T."/>
            <person name="Schwartz R."/>
            <person name="Segarra C."/>
            <person name="Singh R.S."/>
            <person name="Sirot L."/>
            <person name="Sirota M."/>
            <person name="Sisneros N.B."/>
            <person name="Smith C.D."/>
            <person name="Smith T.F."/>
            <person name="Spieth J."/>
            <person name="Stage D.E."/>
            <person name="Stark A."/>
            <person name="Stephan W."/>
            <person name="Strausberg R.L."/>
            <person name="Strempel S."/>
            <person name="Sturgill D."/>
            <person name="Sutton G."/>
            <person name="Sutton G.G."/>
            <person name="Tao W."/>
            <person name="Teichmann S."/>
            <person name="Tobari Y.N."/>
            <person name="Tomimura Y."/>
            <person name="Tsolas J.M."/>
            <person name="Valente V.L."/>
            <person name="Venter E."/>
            <person name="Venter J.C."/>
            <person name="Vicario S."/>
            <person name="Vieira F.G."/>
            <person name="Vilella A.J."/>
            <person name="Villasante A."/>
            <person name="Walenz B."/>
            <person name="Wang J."/>
            <person name="Wasserman M."/>
            <person name="Watts T."/>
            <person name="Wilson D."/>
            <person name="Wilson R.K."/>
            <person name="Wing R.A."/>
            <person name="Wolfner M.F."/>
            <person name="Wong A."/>
            <person name="Wong G.K."/>
            <person name="Wu C.I."/>
            <person name="Wu G."/>
            <person name="Yamamoto D."/>
            <person name="Yang H.P."/>
            <person name="Yang S.P."/>
            <person name="Yorke J.A."/>
            <person name="Yoshida K."/>
            <person name="Zdobnov E."/>
            <person name="Zhang P."/>
            <person name="Zhang Y."/>
            <person name="Zimin A.V."/>
            <person name="Baldwin J."/>
            <person name="Abdouelleil A."/>
            <person name="Abdulkadir J."/>
            <person name="Abebe A."/>
            <person name="Abera B."/>
            <person name="Abreu J."/>
            <person name="Acer S.C."/>
            <person name="Aftuck L."/>
            <person name="Alexander A."/>
            <person name="An P."/>
            <person name="Anderson E."/>
            <person name="Anderson S."/>
            <person name="Arachi H."/>
            <person name="Azer M."/>
            <person name="Bachantsang P."/>
            <person name="Barry A."/>
            <person name="Bayul T."/>
            <person name="Berlin A."/>
            <person name="Bessette D."/>
            <person name="Bloom T."/>
            <person name="Blye J."/>
            <person name="Boguslavskiy L."/>
            <person name="Bonnet C."/>
            <person name="Boukhgalter B."/>
            <person name="Bourzgui I."/>
            <person name="Brown A."/>
            <person name="Cahill P."/>
            <person name="Channer S."/>
            <person name="Cheshatsang Y."/>
            <person name="Chuda L."/>
            <person name="Citroen M."/>
            <person name="Collymore A."/>
            <person name="Cooke P."/>
            <person name="Costello M."/>
            <person name="D'Aco K."/>
            <person name="Daza R."/>
            <person name="De Haan G."/>
            <person name="DeGray S."/>
            <person name="DeMaso C."/>
            <person name="Dhargay N."/>
            <person name="Dooley K."/>
            <person name="Dooley E."/>
            <person name="Doricent M."/>
            <person name="Dorje P."/>
            <person name="Dorjee K."/>
            <person name="Dupes A."/>
            <person name="Elong R."/>
            <person name="Falk J."/>
            <person name="Farina A."/>
            <person name="Faro S."/>
            <person name="Ferguson D."/>
            <person name="Fisher S."/>
            <person name="Foley C.D."/>
            <person name="Franke A."/>
            <person name="Friedrich D."/>
            <person name="Gadbois L."/>
            <person name="Gearin G."/>
            <person name="Gearin C.R."/>
            <person name="Giannoukos G."/>
            <person name="Goode T."/>
            <person name="Graham J."/>
            <person name="Grandbois E."/>
            <person name="Grewal S."/>
            <person name="Gyaltsen K."/>
            <person name="Hafez N."/>
            <person name="Hagos B."/>
            <person name="Hall J."/>
            <person name="Henson C."/>
            <person name="Hollinger A."/>
            <person name="Honan T."/>
            <person name="Huard M.D."/>
            <person name="Hughes L."/>
            <person name="Hurhula B."/>
            <person name="Husby M.E."/>
            <person name="Kamat A."/>
            <person name="Kanga B."/>
            <person name="Kashin S."/>
            <person name="Khazanovich D."/>
            <person name="Kisner P."/>
            <person name="Lance K."/>
            <person name="Lara M."/>
            <person name="Lee W."/>
            <person name="Lennon N."/>
            <person name="Letendre F."/>
            <person name="LeVine R."/>
            <person name="Lipovsky A."/>
            <person name="Liu X."/>
            <person name="Liu J."/>
            <person name="Liu S."/>
            <person name="Lokyitsang T."/>
            <person name="Lokyitsang Y."/>
            <person name="Lubonja R."/>
            <person name="Lui A."/>
            <person name="MacDonald P."/>
            <person name="Magnisalis V."/>
            <person name="Maru K."/>
            <person name="Matthews C."/>
            <person name="McCusker W."/>
            <person name="McDonough S."/>
            <person name="Mehta T."/>
            <person name="Meldrim J."/>
            <person name="Meneus L."/>
            <person name="Mihai O."/>
            <person name="Mihalev A."/>
            <person name="Mihova T."/>
            <person name="Mittelman R."/>
            <person name="Mlenga V."/>
            <person name="Montmayeur A."/>
            <person name="Mulrain L."/>
            <person name="Navidi A."/>
            <person name="Naylor J."/>
            <person name="Negash T."/>
            <person name="Nguyen T."/>
            <person name="Nguyen N."/>
            <person name="Nicol R."/>
            <person name="Norbu C."/>
            <person name="Norbu N."/>
            <person name="Novod N."/>
            <person name="O'Neill B."/>
            <person name="Osman S."/>
            <person name="Markiewicz E."/>
            <person name="Oyono O.L."/>
            <person name="Patti C."/>
            <person name="Phunkhang P."/>
            <person name="Pierre F."/>
            <person name="Priest M."/>
            <person name="Raghuraman S."/>
            <person name="Rege F."/>
            <person name="Reyes R."/>
            <person name="Rise C."/>
            <person name="Rogov P."/>
            <person name="Ross K."/>
            <person name="Ryan E."/>
            <person name="Settipalli S."/>
            <person name="Shea T."/>
            <person name="Sherpa N."/>
            <person name="Shi L."/>
            <person name="Shih D."/>
            <person name="Sparrow T."/>
            <person name="Spaulding J."/>
            <person name="Stalker J."/>
            <person name="Stange-Thomann N."/>
            <person name="Stavropoulos S."/>
            <person name="Stone C."/>
            <person name="Strader C."/>
            <person name="Tesfaye S."/>
            <person name="Thomson T."/>
            <person name="Thoulutsang Y."/>
            <person name="Thoulutsang D."/>
            <person name="Topham K."/>
            <person name="Topping I."/>
            <person name="Tsamla T."/>
            <person name="Vassiliev H."/>
            <person name="Vo A."/>
            <person name="Wangchuk T."/>
            <person name="Wangdi T."/>
            <person name="Weiand M."/>
            <person name="Wilkinson J."/>
            <person name="Wilson A."/>
            <person name="Yadav S."/>
            <person name="Young G."/>
            <person name="Yu Q."/>
            <person name="Zembek L."/>
            <person name="Zhong D."/>
            <person name="Zimmer A."/>
            <person name="Zwirko Z."/>
            <person name="Jaffe D.B."/>
            <person name="Alvarez P."/>
            <person name="Brockman W."/>
            <person name="Butler J."/>
            <person name="Chin C."/>
            <person name="Gnerre S."/>
            <person name="Grabherr M."/>
            <person name="Kleber M."/>
            <person name="Mauceli E."/>
            <person name="MacCallum I."/>
        </authorList>
    </citation>
    <scope>NUCLEOTIDE SEQUENCE [LARGE SCALE GENOMIC DNA]</scope>
    <source>
        <strain evidence="2">Rob3c / Tucson 14021-0248.25</strain>
    </source>
</reference>
<protein>
    <submittedName>
        <fullName evidence="1">GM13830</fullName>
    </submittedName>
</protein>
<dbReference type="HOGENOM" id="CLU_2981278_0_0_1"/>
<gene>
    <name evidence="1" type="primary">Dsec\GM13830</name>
    <name evidence="1" type="ORF">Dsec_GM13830</name>
</gene>
<name>B4HUW4_DROSE</name>
<proteinExistence type="predicted"/>
<sequence>MAAWLQFIHRPSAGYMFELNCNGRGDDEGKGGASQDIGQNLYRSWIQAQELRQQEQKI</sequence>
<dbReference type="SMR" id="B4HUW4"/>
<accession>B4HUW4</accession>
<organism evidence="2">
    <name type="scientific">Drosophila sechellia</name>
    <name type="common">Fruit fly</name>
    <dbReference type="NCBI Taxonomy" id="7238"/>
    <lineage>
        <taxon>Eukaryota</taxon>
        <taxon>Metazoa</taxon>
        <taxon>Ecdysozoa</taxon>
        <taxon>Arthropoda</taxon>
        <taxon>Hexapoda</taxon>
        <taxon>Insecta</taxon>
        <taxon>Pterygota</taxon>
        <taxon>Neoptera</taxon>
        <taxon>Endopterygota</taxon>
        <taxon>Diptera</taxon>
        <taxon>Brachycera</taxon>
        <taxon>Muscomorpha</taxon>
        <taxon>Ephydroidea</taxon>
        <taxon>Drosophilidae</taxon>
        <taxon>Drosophila</taxon>
        <taxon>Sophophora</taxon>
    </lineage>
</organism>
<dbReference type="AlphaFoldDB" id="B4HUW4"/>
<keyword evidence="2" id="KW-1185">Reference proteome</keyword>
<evidence type="ECO:0000313" key="2">
    <source>
        <dbReference type="Proteomes" id="UP000001292"/>
    </source>
</evidence>
<dbReference type="EMBL" id="CH480817">
    <property type="protein sequence ID" value="EDW50735.1"/>
    <property type="molecule type" value="Genomic_DNA"/>
</dbReference>
<dbReference type="Proteomes" id="UP000001292">
    <property type="component" value="Unassembled WGS sequence"/>
</dbReference>